<sequence length="738" mass="84648">MKNLVFLLLLFITTPISHAETTEKADGRRVIQLREGPEHVIWAVQLSDLHFSVHHPDRASDFKRIVGPALSMISPSLVLITGDLTVDGSQYISSLFSLTDGKSKDLLTMKQNEVEWMEYQNVMQDVIKRSGLEKSIFYDIRGNHDNFGVPIVGGSFDFFSKHSINGQLGRKQNVNSVTVQIGDEKHLFVGFDSTMSVGLRGPTNLFGHPADQLLTEIDSELSQWNSQSTKPVTKITFGHFPVSFSASSHSGRSLQDIFLKHSLSAYLCGHLHTRFGKNLKRHHYMDHNFLSQKFFQSNMHQIPLGSTKNCSSGAPSIGEFWEWEMGDWRKSRAMRILAIDRGHISYVDIDFKSGFRKTIVVPTFPLDSRFMSRSSSQKYECEHMVAQSYATIRALVFSVSPILSVVAKVYDSRSGKHDLVMEELMRKRTDNSSRGDLYAAPWNYRAFEDSSPQRFWLEIEVTDIMGRLSSSELRPFSINGLSAKISWTWKEFFVMGCQWDTLYYPLLWFAMYFLFSILIVPKALLILSKKRYTYKNFAANRGFINCIAWVLQELCKMHVVWYGILGYLFYLVLFPWFVGQVFTDGESWGYMTYMGWVVRALDNQESHKYIGSPDVMVIVLPHIVFVVLPAILVSAALAAEKELYRVSLSGKKEDDHEQENGRSLVYDYQGSRRSKFRFGARWIRKIVLVVCLAVIWKHLMNCRALIKAYEMNPLIQFPAYSFSIPLMLVYAMYKTGRV</sequence>
<evidence type="ECO:0000313" key="1">
    <source>
        <dbReference type="EMBL" id="KAH9734149.1"/>
    </source>
</evidence>
<accession>A0ACB8JNX3</accession>
<organism evidence="1 2">
    <name type="scientific">Citrus sinensis</name>
    <name type="common">Sweet orange</name>
    <name type="synonym">Citrus aurantium var. sinensis</name>
    <dbReference type="NCBI Taxonomy" id="2711"/>
    <lineage>
        <taxon>Eukaryota</taxon>
        <taxon>Viridiplantae</taxon>
        <taxon>Streptophyta</taxon>
        <taxon>Embryophyta</taxon>
        <taxon>Tracheophyta</taxon>
        <taxon>Spermatophyta</taxon>
        <taxon>Magnoliopsida</taxon>
        <taxon>eudicotyledons</taxon>
        <taxon>Gunneridae</taxon>
        <taxon>Pentapetalae</taxon>
        <taxon>rosids</taxon>
        <taxon>malvids</taxon>
        <taxon>Sapindales</taxon>
        <taxon>Rutaceae</taxon>
        <taxon>Aurantioideae</taxon>
        <taxon>Citrus</taxon>
    </lineage>
</organism>
<keyword evidence="2" id="KW-1185">Reference proteome</keyword>
<dbReference type="EMBL" id="CM039175">
    <property type="protein sequence ID" value="KAH9734149.1"/>
    <property type="molecule type" value="Genomic_DNA"/>
</dbReference>
<gene>
    <name evidence="1" type="ORF">KPL71_017279</name>
</gene>
<proteinExistence type="predicted"/>
<evidence type="ECO:0000313" key="2">
    <source>
        <dbReference type="Proteomes" id="UP000829398"/>
    </source>
</evidence>
<reference evidence="2" key="1">
    <citation type="journal article" date="2023" name="Hortic. Res.">
        <title>A chromosome-level phased genome enabling allele-level studies in sweet orange: a case study on citrus Huanglongbing tolerance.</title>
        <authorList>
            <person name="Wu B."/>
            <person name="Yu Q."/>
            <person name="Deng Z."/>
            <person name="Duan Y."/>
            <person name="Luo F."/>
            <person name="Gmitter F. Jr."/>
        </authorList>
    </citation>
    <scope>NUCLEOTIDE SEQUENCE [LARGE SCALE GENOMIC DNA]</scope>
    <source>
        <strain evidence="2">cv. Valencia</strain>
    </source>
</reference>
<protein>
    <submittedName>
        <fullName evidence="1">Metallophosphoesterase</fullName>
    </submittedName>
</protein>
<dbReference type="Proteomes" id="UP000829398">
    <property type="component" value="Chromosome 6"/>
</dbReference>
<name>A0ACB8JNX3_CITSI</name>
<comment type="caution">
    <text evidence="1">The sequence shown here is derived from an EMBL/GenBank/DDBJ whole genome shotgun (WGS) entry which is preliminary data.</text>
</comment>